<proteinExistence type="predicted"/>
<feature type="region of interest" description="Disordered" evidence="1">
    <location>
        <begin position="1"/>
        <end position="47"/>
    </location>
</feature>
<dbReference type="EMBL" id="JAGKQM010002408">
    <property type="protein sequence ID" value="KAH0849690.1"/>
    <property type="molecule type" value="Genomic_DNA"/>
</dbReference>
<name>A0ABQ7X3L0_BRANA</name>
<feature type="compositionally biased region" description="Polar residues" evidence="1">
    <location>
        <begin position="18"/>
        <end position="35"/>
    </location>
</feature>
<feature type="non-terminal residue" evidence="2">
    <location>
        <position position="135"/>
    </location>
</feature>
<keyword evidence="3" id="KW-1185">Reference proteome</keyword>
<organism evidence="2 3">
    <name type="scientific">Brassica napus</name>
    <name type="common">Rape</name>
    <dbReference type="NCBI Taxonomy" id="3708"/>
    <lineage>
        <taxon>Eukaryota</taxon>
        <taxon>Viridiplantae</taxon>
        <taxon>Streptophyta</taxon>
        <taxon>Embryophyta</taxon>
        <taxon>Tracheophyta</taxon>
        <taxon>Spermatophyta</taxon>
        <taxon>Magnoliopsida</taxon>
        <taxon>eudicotyledons</taxon>
        <taxon>Gunneridae</taxon>
        <taxon>Pentapetalae</taxon>
        <taxon>rosids</taxon>
        <taxon>malvids</taxon>
        <taxon>Brassicales</taxon>
        <taxon>Brassicaceae</taxon>
        <taxon>Brassiceae</taxon>
        <taxon>Brassica</taxon>
    </lineage>
</organism>
<protein>
    <recommendedName>
        <fullName evidence="4">C2H2-type domain-containing protein</fullName>
    </recommendedName>
</protein>
<reference evidence="2 3" key="1">
    <citation type="submission" date="2021-05" db="EMBL/GenBank/DDBJ databases">
        <title>Genome Assembly of Synthetic Allotetraploid Brassica napus Reveals Homoeologous Exchanges between Subgenomes.</title>
        <authorList>
            <person name="Davis J.T."/>
        </authorList>
    </citation>
    <scope>NUCLEOTIDE SEQUENCE [LARGE SCALE GENOMIC DNA]</scope>
    <source>
        <strain evidence="3">cv. Da-Ae</strain>
        <tissue evidence="2">Seedling</tissue>
    </source>
</reference>
<feature type="compositionally biased region" description="Polar residues" evidence="1">
    <location>
        <begin position="1"/>
        <end position="10"/>
    </location>
</feature>
<evidence type="ECO:0000313" key="2">
    <source>
        <dbReference type="EMBL" id="KAH0849690.1"/>
    </source>
</evidence>
<evidence type="ECO:0008006" key="4">
    <source>
        <dbReference type="Google" id="ProtNLM"/>
    </source>
</evidence>
<sequence length="135" mass="14612">CNKSFSNGSTLREHMMSESASGSTLPSLETSNNETVLIGGPDLKREDGAHQIKGERKMIVDEADSTGSGSPLTAVEEAGLILVAMGRGQKILRIGMLLIVVSNSKRKEEYYETDLDSDDDNKEVKYKSVAGFSLK</sequence>
<dbReference type="Proteomes" id="UP000824890">
    <property type="component" value="Unassembled WGS sequence"/>
</dbReference>
<comment type="caution">
    <text evidence="2">The sequence shown here is derived from an EMBL/GenBank/DDBJ whole genome shotgun (WGS) entry which is preliminary data.</text>
</comment>
<feature type="non-terminal residue" evidence="2">
    <location>
        <position position="1"/>
    </location>
</feature>
<evidence type="ECO:0000256" key="1">
    <source>
        <dbReference type="SAM" id="MobiDB-lite"/>
    </source>
</evidence>
<gene>
    <name evidence="2" type="ORF">HID58_096160</name>
</gene>
<accession>A0ABQ7X3L0</accession>
<evidence type="ECO:0000313" key="3">
    <source>
        <dbReference type="Proteomes" id="UP000824890"/>
    </source>
</evidence>